<name>A0A7I8VU21_9ANNE</name>
<evidence type="ECO:0000256" key="3">
    <source>
        <dbReference type="ARBA" id="ARBA00022777"/>
    </source>
</evidence>
<dbReference type="PROSITE" id="PS50011">
    <property type="entry name" value="PROTEIN_KINASE_DOM"/>
    <property type="match status" value="1"/>
</dbReference>
<protein>
    <submittedName>
        <fullName evidence="8">DgyrCDS7861</fullName>
    </submittedName>
</protein>
<evidence type="ECO:0000256" key="2">
    <source>
        <dbReference type="ARBA" id="ARBA00022741"/>
    </source>
</evidence>
<keyword evidence="3" id="KW-0418">Kinase</keyword>
<dbReference type="GO" id="GO:0016020">
    <property type="term" value="C:membrane"/>
    <property type="evidence" value="ECO:0007669"/>
    <property type="project" value="TreeGrafter"/>
</dbReference>
<dbReference type="GO" id="GO:0005524">
    <property type="term" value="F:ATP binding"/>
    <property type="evidence" value="ECO:0007669"/>
    <property type="project" value="UniProtKB-UniRule"/>
</dbReference>
<dbReference type="Gene3D" id="1.10.510.10">
    <property type="entry name" value="Transferase(Phosphotransferase) domain 1"/>
    <property type="match status" value="1"/>
</dbReference>
<evidence type="ECO:0000259" key="7">
    <source>
        <dbReference type="PROSITE" id="PS50011"/>
    </source>
</evidence>
<feature type="binding site" evidence="5">
    <location>
        <position position="97"/>
    </location>
    <ligand>
        <name>ATP</name>
        <dbReference type="ChEBI" id="CHEBI:30616"/>
    </ligand>
</feature>
<keyword evidence="9" id="KW-1185">Reference proteome</keyword>
<feature type="domain" description="Protein kinase" evidence="7">
    <location>
        <begin position="58"/>
        <end position="321"/>
    </location>
</feature>
<keyword evidence="1" id="KW-0808">Transferase</keyword>
<feature type="compositionally biased region" description="Polar residues" evidence="6">
    <location>
        <begin position="475"/>
        <end position="494"/>
    </location>
</feature>
<comment type="caution">
    <text evidence="8">The sequence shown here is derived from an EMBL/GenBank/DDBJ whole genome shotgun (WGS) entry which is preliminary data.</text>
</comment>
<evidence type="ECO:0000256" key="4">
    <source>
        <dbReference type="ARBA" id="ARBA00022840"/>
    </source>
</evidence>
<dbReference type="SMART" id="SM00220">
    <property type="entry name" value="S_TKc"/>
    <property type="match status" value="1"/>
</dbReference>
<dbReference type="PROSITE" id="PS00108">
    <property type="entry name" value="PROTEIN_KINASE_ST"/>
    <property type="match status" value="1"/>
</dbReference>
<feature type="compositionally biased region" description="Basic and acidic residues" evidence="6">
    <location>
        <begin position="571"/>
        <end position="586"/>
    </location>
</feature>
<keyword evidence="4 5" id="KW-0067">ATP-binding</keyword>
<dbReference type="AlphaFoldDB" id="A0A7I8VU21"/>
<organism evidence="8 9">
    <name type="scientific">Dimorphilus gyrociliatus</name>
    <dbReference type="NCBI Taxonomy" id="2664684"/>
    <lineage>
        <taxon>Eukaryota</taxon>
        <taxon>Metazoa</taxon>
        <taxon>Spiralia</taxon>
        <taxon>Lophotrochozoa</taxon>
        <taxon>Annelida</taxon>
        <taxon>Polychaeta</taxon>
        <taxon>Polychaeta incertae sedis</taxon>
        <taxon>Dinophilidae</taxon>
        <taxon>Dimorphilus</taxon>
    </lineage>
</organism>
<dbReference type="PANTHER" id="PTHR24348">
    <property type="entry name" value="SERINE/THREONINE-PROTEIN KINASE UNC-51-RELATED"/>
    <property type="match status" value="1"/>
</dbReference>
<feature type="compositionally biased region" description="Basic and acidic residues" evidence="6">
    <location>
        <begin position="553"/>
        <end position="562"/>
    </location>
</feature>
<dbReference type="Proteomes" id="UP000549394">
    <property type="component" value="Unassembled WGS sequence"/>
</dbReference>
<evidence type="ECO:0000256" key="1">
    <source>
        <dbReference type="ARBA" id="ARBA00022679"/>
    </source>
</evidence>
<dbReference type="Pfam" id="PF00069">
    <property type="entry name" value="Pkinase"/>
    <property type="match status" value="1"/>
</dbReference>
<keyword evidence="2 5" id="KW-0547">Nucleotide-binding</keyword>
<dbReference type="EMBL" id="CAJFCJ010000009">
    <property type="protein sequence ID" value="CAD5119228.1"/>
    <property type="molecule type" value="Genomic_DNA"/>
</dbReference>
<gene>
    <name evidence="8" type="ORF">DGYR_LOCUS7500</name>
</gene>
<dbReference type="InterPro" id="IPR045269">
    <property type="entry name" value="Atg1-like"/>
</dbReference>
<sequence length="673" mass="76704">MQTRKVRKEEELSKSSSGNLIKRLFQVLTWHKSSTGISQDKCSIGKKDKTVLEILGFHRNDVEIGRGSTAIVLSGYSIKTGKEVAIKIYDKARLIKKGRTVHFDKFIKRELRITSKVSHTNIVKCVAGAETANRVYIIMERLSGRTVRDEVTRHFRLPEPVVGVWIAQLAKAIDYLHNKGIAHRDIKCSNLLLDKHDSLKLSDFGVATDNLNDPRALGIIWSTTFVGNLQYAAPEVLLQREYVATKADLWSIGIVLYVCLRGHFPFPGTTPKQVYYNIKRGLPKLERIVLTDSCERLIQSLLRTNISERFDSSRLVEDEFCKRFEGLEIDDVRGLDSNVDNSFCDEVIRQIEKFDIHPKTGQKFLHSSVDKPDEKGIRRVKATVENLVKEKSEFSKTDSHTESRASFIFCSISEMTLPSQTFESTDKSAKEFDKDQGELIEAREDCGRLTPNTMEDSQRLNTDECRELYENNTSSEVIQASENSQLNTEVTVQNDKGKEVKIESSSPKSPELKDYGMRLRGEVDRLPNDTFKTEENNQQEIHQIPPENASCKSDTKDRRDSDITNEGHSLNFEDLRHNSGTSLERDREKAVASQLHIDSISYSNSKKDTQTADCSDHKEESIQIIKSTVLSEFEEKSDRTDLKDELSDTSSRITKQQINLNNEYIFKGDRKED</sequence>
<evidence type="ECO:0000256" key="5">
    <source>
        <dbReference type="PROSITE-ProRule" id="PRU10141"/>
    </source>
</evidence>
<feature type="compositionally biased region" description="Basic and acidic residues" evidence="6">
    <location>
        <begin position="510"/>
        <end position="535"/>
    </location>
</feature>
<dbReference type="GO" id="GO:0000407">
    <property type="term" value="C:phagophore assembly site"/>
    <property type="evidence" value="ECO:0007669"/>
    <property type="project" value="TreeGrafter"/>
</dbReference>
<dbReference type="OrthoDB" id="541276at2759"/>
<dbReference type="GO" id="GO:0005829">
    <property type="term" value="C:cytosol"/>
    <property type="evidence" value="ECO:0007669"/>
    <property type="project" value="TreeGrafter"/>
</dbReference>
<evidence type="ECO:0000313" key="8">
    <source>
        <dbReference type="EMBL" id="CAD5119228.1"/>
    </source>
</evidence>
<dbReference type="GO" id="GO:0004674">
    <property type="term" value="F:protein serine/threonine kinase activity"/>
    <property type="evidence" value="ECO:0007669"/>
    <property type="project" value="InterPro"/>
</dbReference>
<proteinExistence type="predicted"/>
<reference evidence="8 9" key="1">
    <citation type="submission" date="2020-08" db="EMBL/GenBank/DDBJ databases">
        <authorList>
            <person name="Hejnol A."/>
        </authorList>
    </citation>
    <scope>NUCLEOTIDE SEQUENCE [LARGE SCALE GENOMIC DNA]</scope>
</reference>
<dbReference type="InterPro" id="IPR017441">
    <property type="entry name" value="Protein_kinase_ATP_BS"/>
</dbReference>
<dbReference type="GO" id="GO:0010506">
    <property type="term" value="P:regulation of autophagy"/>
    <property type="evidence" value="ECO:0007669"/>
    <property type="project" value="InterPro"/>
</dbReference>
<accession>A0A7I8VU21</accession>
<evidence type="ECO:0000256" key="6">
    <source>
        <dbReference type="SAM" id="MobiDB-lite"/>
    </source>
</evidence>
<evidence type="ECO:0000313" key="9">
    <source>
        <dbReference type="Proteomes" id="UP000549394"/>
    </source>
</evidence>
<dbReference type="InterPro" id="IPR008271">
    <property type="entry name" value="Ser/Thr_kinase_AS"/>
</dbReference>
<dbReference type="PANTHER" id="PTHR24348:SF22">
    <property type="entry name" value="NON-SPECIFIC SERINE_THREONINE PROTEIN KINASE"/>
    <property type="match status" value="1"/>
</dbReference>
<dbReference type="InterPro" id="IPR011009">
    <property type="entry name" value="Kinase-like_dom_sf"/>
</dbReference>
<dbReference type="GO" id="GO:0000045">
    <property type="term" value="P:autophagosome assembly"/>
    <property type="evidence" value="ECO:0007669"/>
    <property type="project" value="TreeGrafter"/>
</dbReference>
<dbReference type="InterPro" id="IPR000719">
    <property type="entry name" value="Prot_kinase_dom"/>
</dbReference>
<feature type="region of interest" description="Disordered" evidence="6">
    <location>
        <begin position="475"/>
        <end position="586"/>
    </location>
</feature>
<dbReference type="GO" id="GO:0005776">
    <property type="term" value="C:autophagosome"/>
    <property type="evidence" value="ECO:0007669"/>
    <property type="project" value="TreeGrafter"/>
</dbReference>
<dbReference type="PROSITE" id="PS00107">
    <property type="entry name" value="PROTEIN_KINASE_ATP"/>
    <property type="match status" value="1"/>
</dbReference>
<dbReference type="SUPFAM" id="SSF56112">
    <property type="entry name" value="Protein kinase-like (PK-like)"/>
    <property type="match status" value="1"/>
</dbReference>
<dbReference type="FunFam" id="1.10.510.10:FF:000571">
    <property type="entry name" value="Maternal embryonic leucine zipper kinase"/>
    <property type="match status" value="1"/>
</dbReference>